<feature type="region of interest" description="Disordered" evidence="1">
    <location>
        <begin position="663"/>
        <end position="732"/>
    </location>
</feature>
<dbReference type="OrthoDB" id="3800656at2759"/>
<feature type="region of interest" description="Disordered" evidence="1">
    <location>
        <begin position="591"/>
        <end position="625"/>
    </location>
</feature>
<dbReference type="AlphaFoldDB" id="E5A719"/>
<dbReference type="InParanoid" id="E5A719"/>
<proteinExistence type="predicted"/>
<dbReference type="HOGENOM" id="CLU_378576_0_0_1"/>
<accession>E5A719</accession>
<dbReference type="InterPro" id="IPR027417">
    <property type="entry name" value="P-loop_NTPase"/>
</dbReference>
<dbReference type="VEuPathDB" id="FungiDB:LEMA_P086530.1"/>
<evidence type="ECO:0000256" key="1">
    <source>
        <dbReference type="SAM" id="MobiDB-lite"/>
    </source>
</evidence>
<feature type="region of interest" description="Disordered" evidence="1">
    <location>
        <begin position="212"/>
        <end position="259"/>
    </location>
</feature>
<feature type="compositionally biased region" description="Basic residues" evidence="1">
    <location>
        <begin position="723"/>
        <end position="732"/>
    </location>
</feature>
<organism evidence="2 3">
    <name type="scientific">Leptosphaeria maculans (strain JN3 / isolate v23.1.3 / race Av1-4-5-6-7-8)</name>
    <name type="common">Blackleg fungus</name>
    <name type="synonym">Phoma lingam</name>
    <dbReference type="NCBI Taxonomy" id="985895"/>
    <lineage>
        <taxon>Eukaryota</taxon>
        <taxon>Fungi</taxon>
        <taxon>Dikarya</taxon>
        <taxon>Ascomycota</taxon>
        <taxon>Pezizomycotina</taxon>
        <taxon>Dothideomycetes</taxon>
        <taxon>Pleosporomycetidae</taxon>
        <taxon>Pleosporales</taxon>
        <taxon>Pleosporineae</taxon>
        <taxon>Leptosphaeriaceae</taxon>
        <taxon>Plenodomus</taxon>
        <taxon>Plenodomus lingam/Leptosphaeria maculans species complex</taxon>
    </lineage>
</organism>
<feature type="compositionally biased region" description="Acidic residues" evidence="1">
    <location>
        <begin position="683"/>
        <end position="700"/>
    </location>
</feature>
<feature type="compositionally biased region" description="Polar residues" evidence="1">
    <location>
        <begin position="602"/>
        <end position="612"/>
    </location>
</feature>
<dbReference type="Gene3D" id="3.40.50.300">
    <property type="entry name" value="P-loop containing nucleotide triphosphate hydrolases"/>
    <property type="match status" value="1"/>
</dbReference>
<keyword evidence="3" id="KW-1185">Reference proteome</keyword>
<dbReference type="EMBL" id="FP929135">
    <property type="protein sequence ID" value="CBX99414.1"/>
    <property type="molecule type" value="Genomic_DNA"/>
</dbReference>
<gene>
    <name evidence="2" type="ORF">LEMA_P086530.1</name>
</gene>
<protein>
    <recommendedName>
        <fullName evidence="4">Helicase C-terminal domain-containing protein</fullName>
    </recommendedName>
</protein>
<dbReference type="OMA" id="PSYSIWI"/>
<evidence type="ECO:0000313" key="2">
    <source>
        <dbReference type="EMBL" id="CBX99414.1"/>
    </source>
</evidence>
<evidence type="ECO:0000313" key="3">
    <source>
        <dbReference type="Proteomes" id="UP000002668"/>
    </source>
</evidence>
<reference evidence="3" key="1">
    <citation type="journal article" date="2011" name="Nat. Commun.">
        <title>Effector diversification within compartments of the Leptosphaeria maculans genome affected by Repeat-Induced Point mutations.</title>
        <authorList>
            <person name="Rouxel T."/>
            <person name="Grandaubert J."/>
            <person name="Hane J.K."/>
            <person name="Hoede C."/>
            <person name="van de Wouw A.P."/>
            <person name="Couloux A."/>
            <person name="Dominguez V."/>
            <person name="Anthouard V."/>
            <person name="Bally P."/>
            <person name="Bourras S."/>
            <person name="Cozijnsen A.J."/>
            <person name="Ciuffetti L.M."/>
            <person name="Degrave A."/>
            <person name="Dilmaghani A."/>
            <person name="Duret L."/>
            <person name="Fudal I."/>
            <person name="Goodwin S.B."/>
            <person name="Gout L."/>
            <person name="Glaser N."/>
            <person name="Linglin J."/>
            <person name="Kema G.H.J."/>
            <person name="Lapalu N."/>
            <person name="Lawrence C.B."/>
            <person name="May K."/>
            <person name="Meyer M."/>
            <person name="Ollivier B."/>
            <person name="Poulain J."/>
            <person name="Schoch C.L."/>
            <person name="Simon A."/>
            <person name="Spatafora J.W."/>
            <person name="Stachowiak A."/>
            <person name="Turgeon B.G."/>
            <person name="Tyler B.M."/>
            <person name="Vincent D."/>
            <person name="Weissenbach J."/>
            <person name="Amselem J."/>
            <person name="Quesneville H."/>
            <person name="Oliver R.P."/>
            <person name="Wincker P."/>
            <person name="Balesdent M.-H."/>
            <person name="Howlett B.J."/>
        </authorList>
    </citation>
    <scope>NUCLEOTIDE SEQUENCE [LARGE SCALE GENOMIC DNA]</scope>
    <source>
        <strain evidence="3">JN3 / isolate v23.1.3 / race Av1-4-5-6-7-8</strain>
    </source>
</reference>
<feature type="compositionally biased region" description="Acidic residues" evidence="1">
    <location>
        <begin position="225"/>
        <end position="236"/>
    </location>
</feature>
<name>E5A719_LEPMJ</name>
<evidence type="ECO:0008006" key="4">
    <source>
        <dbReference type="Google" id="ProtNLM"/>
    </source>
</evidence>
<sequence length="732" mass="81642">MLTATPLPWHYRDFTGLLAFLQSPWDAAVTRHRIHGDGARFDESCAAVLEDPYEMNSQNRPKRPEDHDCCFTAAAFEKFVVKRCLDAVTAGPILAKLFQRYMIRRDYSSSCIVDSFGTRHTIGQSMCKVNRVNLTLTNDDYYQHLHNGLIGEWTGEYTSDSTSDAIYQNQSAARIMGLGAISPLLLLARDTHTVKVDIQGDSVQNPILSKVRHHQDLEESGTVQDETESAAEDDPEILNTYGSDDEAPLPGVLPDDGPKVEKMESPHLAQYRELYMAKDYSSWLRKLMEDIALNTRLLHKKVYKDIFGDREVKEISDKQLVRILVRSSPRLGALFANISDQVDNANEKAIIFCLNPFEQMFYSVLLNVMGYKSRAYLSTMKGDVKEEMISSFQKPLSRWSDAGFNGVKDRDLEVLVLSYHMNSGLNLQATCHNLHAPSPAPSYSIWIQTVGRIARFGQPYDCTVFTYIMPKTYNIQQFSTMLKNALFTIAALTCTVHADGEDLTSVPSVSFSELKHFHGFEDTLVDDRVPGFQGLLASGKVHTDLDPNEKFLRILNITLGKTVAVNSSNAAGYRIKPTPALFSNYRPLMASSAGTPKKRSQRAGSLKSSPVSTLRGKGKVNLPMPDKALASVQEENEDLMEMDGGKQHRIPRDLTKTFLAAAEKKYDEKQKAKAPKRRRADKEENEDEAEAEDGGEAEDEPSPKRTRKGAAGGKGSRGGKSTRTSKRGTAKK</sequence>
<dbReference type="SUPFAM" id="SSF52540">
    <property type="entry name" value="P-loop containing nucleoside triphosphate hydrolases"/>
    <property type="match status" value="1"/>
</dbReference>
<dbReference type="Proteomes" id="UP000002668">
    <property type="component" value="Genome"/>
</dbReference>